<proteinExistence type="inferred from homology"/>
<keyword evidence="6" id="KW-1185">Reference proteome</keyword>
<evidence type="ECO:0000313" key="5">
    <source>
        <dbReference type="Proteomes" id="UP000552836"/>
    </source>
</evidence>
<dbReference type="RefSeq" id="WP_166755820.1">
    <property type="nucleotide sequence ID" value="NZ_BAABJU010000023.1"/>
</dbReference>
<dbReference type="EMBL" id="BMMI01000002">
    <property type="protein sequence ID" value="GGL58836.1"/>
    <property type="molecule type" value="Genomic_DNA"/>
</dbReference>
<dbReference type="Proteomes" id="UP000552836">
    <property type="component" value="Unassembled WGS sequence"/>
</dbReference>
<dbReference type="Gene3D" id="3.40.50.200">
    <property type="entry name" value="Peptidase S8/S53 domain"/>
    <property type="match status" value="1"/>
</dbReference>
<name>A0A846LKQ7_9ACTN</name>
<dbReference type="CDD" id="cd00306">
    <property type="entry name" value="Peptidases_S8_S53"/>
    <property type="match status" value="1"/>
</dbReference>
<reference evidence="3" key="1">
    <citation type="journal article" date="2014" name="Int. J. Syst. Evol. Microbiol.">
        <title>Complete genome of a new Firmicutes species belonging to the dominant human colonic microbiota ('Ruminococcus bicirculans') reveals two chromosomes and a selective capacity to utilize plant glucans.</title>
        <authorList>
            <consortium name="NISC Comparative Sequencing Program"/>
            <person name="Wegmann U."/>
            <person name="Louis P."/>
            <person name="Goesmann A."/>
            <person name="Henrissat B."/>
            <person name="Duncan S.H."/>
            <person name="Flint H.J."/>
        </authorList>
    </citation>
    <scope>NUCLEOTIDE SEQUENCE</scope>
    <source>
        <strain evidence="3">CGMCC 4.5581</strain>
    </source>
</reference>
<evidence type="ECO:0000256" key="1">
    <source>
        <dbReference type="ARBA" id="ARBA00011073"/>
    </source>
</evidence>
<sequence length="395" mass="41766">MLTPAREFGEARFQDDQVVVALPHLRLVLAELAAELGGGDPAAEVERSEDLGLARVTLHRAPLEAWATGRATAQQADDGAWLSQLLEQLYTEFRARYGGWTPTMGKNRAVDEVGGNHTIGVGDEGPPTAVTDRQLAPREGDPGTEVRVAVGDTRLHPHLWLEGSYHAPPAALWTGGSAAVPYQTGHAGFVVGTILQAAPGAHVEVRRLLDDDGLADSWDVAKALVRFERLGVHVLNLSLGCFTGDDKPPLVLQAALERLDPDLVVIAAAGNHAAQMRDRRRPLWPAALPRVVAVGAIDGAGGVPPWSPEPSGWPWVDVLATGEDVVSTYVTGPVELPDGPEDFHGLASWSGTSFAAARLTGEVAAATVPGRIDAATALRGLLECHRGDDGVPRIT</sequence>
<dbReference type="Proteomes" id="UP000648663">
    <property type="component" value="Unassembled WGS sequence"/>
</dbReference>
<gene>
    <name evidence="4" type="ORF">FB380_003079</name>
    <name evidence="3" type="ORF">GCM10011589_13550</name>
</gene>
<accession>A0A846LKQ7</accession>
<feature type="domain" description="Peptidase S8/S53" evidence="2">
    <location>
        <begin position="144"/>
        <end position="365"/>
    </location>
</feature>
<organism evidence="4 5">
    <name type="scientific">Modestobacter marinus</name>
    <dbReference type="NCBI Taxonomy" id="477641"/>
    <lineage>
        <taxon>Bacteria</taxon>
        <taxon>Bacillati</taxon>
        <taxon>Actinomycetota</taxon>
        <taxon>Actinomycetes</taxon>
        <taxon>Geodermatophilales</taxon>
        <taxon>Geodermatophilaceae</taxon>
        <taxon>Modestobacter</taxon>
    </lineage>
</organism>
<reference evidence="6" key="2">
    <citation type="journal article" date="2019" name="Int. J. Syst. Evol. Microbiol.">
        <title>The Global Catalogue of Microorganisms (GCM) 10K type strain sequencing project: providing services to taxonomists for standard genome sequencing and annotation.</title>
        <authorList>
            <consortium name="The Broad Institute Genomics Platform"/>
            <consortium name="The Broad Institute Genome Sequencing Center for Infectious Disease"/>
            <person name="Wu L."/>
            <person name="Ma J."/>
        </authorList>
    </citation>
    <scope>NUCLEOTIDE SEQUENCE [LARGE SCALE GENOMIC DNA]</scope>
    <source>
        <strain evidence="6">CGMCC 4.5581</strain>
    </source>
</reference>
<comment type="similarity">
    <text evidence="1">Belongs to the peptidase S8 family.</text>
</comment>
<dbReference type="PANTHER" id="PTHR43399">
    <property type="entry name" value="SUBTILISIN-RELATED"/>
    <property type="match status" value="1"/>
</dbReference>
<dbReference type="EMBL" id="JAAMPA010000001">
    <property type="protein sequence ID" value="NIH68633.1"/>
    <property type="molecule type" value="Genomic_DNA"/>
</dbReference>
<dbReference type="Pfam" id="PF00082">
    <property type="entry name" value="Peptidase_S8"/>
    <property type="match status" value="1"/>
</dbReference>
<evidence type="ECO:0000313" key="6">
    <source>
        <dbReference type="Proteomes" id="UP000648663"/>
    </source>
</evidence>
<dbReference type="PANTHER" id="PTHR43399:SF4">
    <property type="entry name" value="CELL WALL-ASSOCIATED PROTEASE"/>
    <property type="match status" value="1"/>
</dbReference>
<comment type="caution">
    <text evidence="4">The sequence shown here is derived from an EMBL/GenBank/DDBJ whole genome shotgun (WGS) entry which is preliminary data.</text>
</comment>
<evidence type="ECO:0000313" key="4">
    <source>
        <dbReference type="EMBL" id="NIH68633.1"/>
    </source>
</evidence>
<reference evidence="3" key="4">
    <citation type="submission" date="2024-05" db="EMBL/GenBank/DDBJ databases">
        <authorList>
            <person name="Sun Q."/>
            <person name="Zhou Y."/>
        </authorList>
    </citation>
    <scope>NUCLEOTIDE SEQUENCE</scope>
    <source>
        <strain evidence="3">CGMCC 4.5581</strain>
    </source>
</reference>
<dbReference type="InterPro" id="IPR036852">
    <property type="entry name" value="Peptidase_S8/S53_dom_sf"/>
</dbReference>
<dbReference type="GO" id="GO:0004252">
    <property type="term" value="F:serine-type endopeptidase activity"/>
    <property type="evidence" value="ECO:0007669"/>
    <property type="project" value="InterPro"/>
</dbReference>
<reference evidence="4 5" key="3">
    <citation type="submission" date="2020-02" db="EMBL/GenBank/DDBJ databases">
        <title>Sequencing the genomes of 1000 actinobacteria strains.</title>
        <authorList>
            <person name="Klenk H.-P."/>
        </authorList>
    </citation>
    <scope>NUCLEOTIDE SEQUENCE [LARGE SCALE GENOMIC DNA]</scope>
    <source>
        <strain evidence="4 5">DSM 45201</strain>
    </source>
</reference>
<dbReference type="InterPro" id="IPR051048">
    <property type="entry name" value="Peptidase_S8/S53_subtilisin"/>
</dbReference>
<evidence type="ECO:0000259" key="2">
    <source>
        <dbReference type="Pfam" id="PF00082"/>
    </source>
</evidence>
<protein>
    <recommendedName>
        <fullName evidence="2">Peptidase S8/S53 domain-containing protein</fullName>
    </recommendedName>
</protein>
<dbReference type="GO" id="GO:0006508">
    <property type="term" value="P:proteolysis"/>
    <property type="evidence" value="ECO:0007669"/>
    <property type="project" value="InterPro"/>
</dbReference>
<evidence type="ECO:0000313" key="3">
    <source>
        <dbReference type="EMBL" id="GGL58836.1"/>
    </source>
</evidence>
<dbReference type="SUPFAM" id="SSF52743">
    <property type="entry name" value="Subtilisin-like"/>
    <property type="match status" value="1"/>
</dbReference>
<dbReference type="AlphaFoldDB" id="A0A846LKQ7"/>
<dbReference type="InterPro" id="IPR000209">
    <property type="entry name" value="Peptidase_S8/S53_dom"/>
</dbReference>